<dbReference type="InterPro" id="IPR000297">
    <property type="entry name" value="PPIase_PpiC"/>
</dbReference>
<reference evidence="5 6" key="1">
    <citation type="journal article" date="2020" name="Cell Host Microbe">
        <title>Functional and Genomic Variation between Human-Derived Isolates of Lachnospiraceae Reveals Inter- and Intra-Species Diversity.</title>
        <authorList>
            <person name="Sorbara M.T."/>
            <person name="Littmann E.R."/>
            <person name="Fontana E."/>
            <person name="Moody T.U."/>
            <person name="Kohout C.E."/>
            <person name="Gjonbalaj M."/>
            <person name="Eaton V."/>
            <person name="Seok R."/>
            <person name="Leiner I.M."/>
            <person name="Pamer E.G."/>
        </authorList>
    </citation>
    <scope>NUCLEOTIDE SEQUENCE [LARGE SCALE GENOMIC DNA]</scope>
    <source>
        <strain evidence="4 5">MSK.17.11</strain>
        <strain evidence="3 6">MSK.17.38</strain>
    </source>
</reference>
<reference evidence="4" key="2">
    <citation type="submission" date="2020-02" db="EMBL/GenBank/DDBJ databases">
        <authorList>
            <person name="Littmann E."/>
            <person name="Sorbara M."/>
        </authorList>
    </citation>
    <scope>NUCLEOTIDE SEQUENCE</scope>
    <source>
        <strain evidence="4">MSK.17.11</strain>
        <strain evidence="3">MSK.17.38</strain>
    </source>
</reference>
<keyword evidence="5" id="KW-1185">Reference proteome</keyword>
<proteinExistence type="predicted"/>
<keyword evidence="1" id="KW-0732">Signal</keyword>
<evidence type="ECO:0000256" key="1">
    <source>
        <dbReference type="SAM" id="SignalP"/>
    </source>
</evidence>
<dbReference type="AlphaFoldDB" id="A0A850HKZ3"/>
<dbReference type="Proteomes" id="UP000701680">
    <property type="component" value="Unassembled WGS sequence"/>
</dbReference>
<dbReference type="EMBL" id="JAAITX010000001">
    <property type="protein sequence ID" value="NVH57493.1"/>
    <property type="molecule type" value="Genomic_DNA"/>
</dbReference>
<dbReference type="Proteomes" id="UP000528555">
    <property type="component" value="Unassembled WGS sequence"/>
</dbReference>
<name>A0A850HKZ3_9FIRM</name>
<dbReference type="EMBL" id="JAAIUO010000001">
    <property type="protein sequence ID" value="NSK13378.1"/>
    <property type="molecule type" value="Genomic_DNA"/>
</dbReference>
<evidence type="ECO:0000313" key="6">
    <source>
        <dbReference type="Proteomes" id="UP000701680"/>
    </source>
</evidence>
<sequence>MKKRFLALTLAGGLMIGTLTGCSSAIKDSDVALTVGKEEVTAGVANFYARYTQAQYETYYAGILGEDMWNSEAEKGKTYEESVKDSVQKDLEDMILLEAHMKEYDVTLTDEEKAVIKKAAADFDEVNGLEEKEKVSGADTKTVERVLTLMAIREKMAGAIKAGADTEVSDEEAAQKSMQYVFFSYKNKDEEGNTTELSDDEKAAMKAQAESFAEGVKAADFETFAGEQSLEVSTATFDKEATVPTADLCKEADALAEGETTGVVETEDGCYVAKVTSLFDQSATDSKKQSIVEERKNELYTDTCKKWRKEADIEVHKNVWRKIDFNDLKVTMKMMETDPYADQAQTDDVAEGQ</sequence>
<dbReference type="Pfam" id="PF13145">
    <property type="entry name" value="Rotamase_2"/>
    <property type="match status" value="1"/>
</dbReference>
<evidence type="ECO:0000313" key="4">
    <source>
        <dbReference type="EMBL" id="NVH57493.1"/>
    </source>
</evidence>
<feature type="domain" description="PpiC" evidence="2">
    <location>
        <begin position="189"/>
        <end position="278"/>
    </location>
</feature>
<evidence type="ECO:0000313" key="5">
    <source>
        <dbReference type="Proteomes" id="UP000528555"/>
    </source>
</evidence>
<comment type="caution">
    <text evidence="4">The sequence shown here is derived from an EMBL/GenBank/DDBJ whole genome shotgun (WGS) entry which is preliminary data.</text>
</comment>
<keyword evidence="4" id="KW-0413">Isomerase</keyword>
<evidence type="ECO:0000313" key="3">
    <source>
        <dbReference type="EMBL" id="NSK13378.1"/>
    </source>
</evidence>
<gene>
    <name evidence="4" type="ORF">G5A66_02275</name>
    <name evidence="3" type="ORF">G5A75_00535</name>
</gene>
<feature type="chain" id="PRO_5039044115" evidence="1">
    <location>
        <begin position="22"/>
        <end position="353"/>
    </location>
</feature>
<dbReference type="GO" id="GO:0003755">
    <property type="term" value="F:peptidyl-prolyl cis-trans isomerase activity"/>
    <property type="evidence" value="ECO:0007669"/>
    <property type="project" value="InterPro"/>
</dbReference>
<feature type="signal peptide" evidence="1">
    <location>
        <begin position="1"/>
        <end position="21"/>
    </location>
</feature>
<dbReference type="PROSITE" id="PS51257">
    <property type="entry name" value="PROKAR_LIPOPROTEIN"/>
    <property type="match status" value="1"/>
</dbReference>
<organism evidence="4 5">
    <name type="scientific">Dorea phocaeensis</name>
    <dbReference type="NCBI Taxonomy" id="2040291"/>
    <lineage>
        <taxon>Bacteria</taxon>
        <taxon>Bacillati</taxon>
        <taxon>Bacillota</taxon>
        <taxon>Clostridia</taxon>
        <taxon>Lachnospirales</taxon>
        <taxon>Lachnospiraceae</taxon>
        <taxon>Dorea</taxon>
    </lineage>
</organism>
<dbReference type="RefSeq" id="WP_173814110.1">
    <property type="nucleotide sequence ID" value="NZ_JAAITX010000001.1"/>
</dbReference>
<protein>
    <submittedName>
        <fullName evidence="4">Peptidyl-prolyl cis-trans isomerase</fullName>
    </submittedName>
</protein>
<evidence type="ECO:0000259" key="2">
    <source>
        <dbReference type="Pfam" id="PF13145"/>
    </source>
</evidence>
<accession>A0A850HKZ3</accession>